<evidence type="ECO:0000256" key="4">
    <source>
        <dbReference type="ARBA" id="ARBA00023136"/>
    </source>
</evidence>
<evidence type="ECO:0000256" key="5">
    <source>
        <dbReference type="SAM" id="Phobius"/>
    </source>
</evidence>
<feature type="transmembrane region" description="Helical" evidence="5">
    <location>
        <begin position="148"/>
        <end position="167"/>
    </location>
</feature>
<reference evidence="7" key="1">
    <citation type="submission" date="2020-02" db="EMBL/GenBank/DDBJ databases">
        <title>Relaxed selection underlies rapid genomic changes in the transitions from sociality to social parasitism in ants.</title>
        <authorList>
            <person name="Bi X."/>
        </authorList>
    </citation>
    <scope>NUCLEOTIDE SEQUENCE</scope>
    <source>
        <strain evidence="7">BGI-DK2013a</strain>
        <tissue evidence="7">Whole body</tissue>
    </source>
</reference>
<feature type="transmembrane region" description="Helical" evidence="5">
    <location>
        <begin position="389"/>
        <end position="407"/>
    </location>
</feature>
<dbReference type="InterPro" id="IPR001902">
    <property type="entry name" value="SLC26A/SulP_fam"/>
</dbReference>
<evidence type="ECO:0000256" key="1">
    <source>
        <dbReference type="ARBA" id="ARBA00004141"/>
    </source>
</evidence>
<dbReference type="GO" id="GO:0016020">
    <property type="term" value="C:membrane"/>
    <property type="evidence" value="ECO:0007669"/>
    <property type="project" value="UniProtKB-SubCell"/>
</dbReference>
<proteinExistence type="predicted"/>
<feature type="transmembrane region" description="Helical" evidence="5">
    <location>
        <begin position="122"/>
        <end position="142"/>
    </location>
</feature>
<dbReference type="InterPro" id="IPR036513">
    <property type="entry name" value="STAS_dom_sf"/>
</dbReference>
<sequence length="582" mass="64056">MHAFFGKKIKFNLLLVAKWYKKDKYSKYAVRRLPVLNWLPRYKPTWFLQDALAGITVGLLAVPQGIAYGALAGLNPEHGLYAAFMASFTYILFGTCKSITIGPTVIMAIMIYPFVEKYGTDMVILITFLKGCIIALLGFFHLGSLLDFISLPVITGFTSAAAINIAFSQFKSLLGIRHTAESFLDSVCAIYKYRNEIRCPDTLLGVGTIIALILLKNIPGQRTGTILQKIGWFLGLFRNALVVMIGTVIAYIIYINDLEPFTLTGTIGQGLPSIASPPFSTFHNLTYNFLEMTTAMKTTLFTIPVVSTILHIAVAKAFAKGESLDITQEIIALGACNIFGSFVCSMPVTGSFVRTAINHASGVKTPLGGIFTGSLVLFAVGLLTSTFRFIPKATLAGLVIYSMYNMLDFPTYRLLWRAKKIDFFVMNLTLIKGVFLGLEYGIIIGIVANLVVLLYFSAHPSIQTKIEQIEGKTVIVIIPKETIAFPAAERLRANVMKVSRENSCNMIILDCKNLKRLDVTIAENIKLLGKDLSVRGQTIVCSNCCENVNAVLKVVAPELLNVKEDESNHAEERIAYFTCSSI</sequence>
<evidence type="ECO:0000313" key="7">
    <source>
        <dbReference type="EMBL" id="KAG5307986.1"/>
    </source>
</evidence>
<accession>A0A836E8J8</accession>
<keyword evidence="2 5" id="KW-0812">Transmembrane</keyword>
<comment type="caution">
    <text evidence="7">The sequence shown here is derived from an EMBL/GenBank/DDBJ whole genome shotgun (WGS) entry which is preliminary data.</text>
</comment>
<dbReference type="SUPFAM" id="SSF52091">
    <property type="entry name" value="SpoIIaa-like"/>
    <property type="match status" value="1"/>
</dbReference>
<evidence type="ECO:0000256" key="2">
    <source>
        <dbReference type="ARBA" id="ARBA00022692"/>
    </source>
</evidence>
<evidence type="ECO:0000313" key="8">
    <source>
        <dbReference type="Proteomes" id="UP000667349"/>
    </source>
</evidence>
<name>A0A836E8J8_9HYME</name>
<keyword evidence="4 5" id="KW-0472">Membrane</keyword>
<evidence type="ECO:0000259" key="6">
    <source>
        <dbReference type="Pfam" id="PF00916"/>
    </source>
</evidence>
<feature type="transmembrane region" description="Helical" evidence="5">
    <location>
        <begin position="51"/>
        <end position="71"/>
    </location>
</feature>
<dbReference type="GO" id="GO:0055085">
    <property type="term" value="P:transmembrane transport"/>
    <property type="evidence" value="ECO:0007669"/>
    <property type="project" value="InterPro"/>
</dbReference>
<feature type="transmembrane region" description="Helical" evidence="5">
    <location>
        <begin position="91"/>
        <end position="115"/>
    </location>
</feature>
<dbReference type="Proteomes" id="UP000667349">
    <property type="component" value="Unassembled WGS sequence"/>
</dbReference>
<keyword evidence="3 5" id="KW-1133">Transmembrane helix</keyword>
<feature type="non-terminal residue" evidence="7">
    <location>
        <position position="582"/>
    </location>
</feature>
<dbReference type="Pfam" id="PF00916">
    <property type="entry name" value="Sulfate_transp"/>
    <property type="match status" value="1"/>
</dbReference>
<dbReference type="PANTHER" id="PTHR11814">
    <property type="entry name" value="SULFATE TRANSPORTER"/>
    <property type="match status" value="1"/>
</dbReference>
<comment type="subcellular location">
    <subcellularLocation>
        <location evidence="1">Membrane</location>
        <topology evidence="1">Multi-pass membrane protein</topology>
    </subcellularLocation>
</comment>
<feature type="domain" description="SLC26A/SulP transporter" evidence="6">
    <location>
        <begin position="47"/>
        <end position="427"/>
    </location>
</feature>
<dbReference type="AlphaFoldDB" id="A0A836E8J8"/>
<dbReference type="Gene3D" id="3.30.750.24">
    <property type="entry name" value="STAS domain"/>
    <property type="match status" value="1"/>
</dbReference>
<feature type="transmembrane region" description="Helical" evidence="5">
    <location>
        <begin position="428"/>
        <end position="456"/>
    </location>
</feature>
<feature type="transmembrane region" description="Helical" evidence="5">
    <location>
        <begin position="365"/>
        <end position="383"/>
    </location>
</feature>
<feature type="transmembrane region" description="Helical" evidence="5">
    <location>
        <begin position="230"/>
        <end position="254"/>
    </location>
</feature>
<dbReference type="InterPro" id="IPR011547">
    <property type="entry name" value="SLC26A/SulP_dom"/>
</dbReference>
<protein>
    <submittedName>
        <fullName evidence="7">S2611 protein</fullName>
    </submittedName>
</protein>
<feature type="transmembrane region" description="Helical" evidence="5">
    <location>
        <begin position="299"/>
        <end position="318"/>
    </location>
</feature>
<gene>
    <name evidence="7" type="primary">Slc26a11_3</name>
    <name evidence="7" type="ORF">G6Z75_0007423</name>
</gene>
<feature type="transmembrane region" description="Helical" evidence="5">
    <location>
        <begin position="330"/>
        <end position="353"/>
    </location>
</feature>
<organism evidence="7 8">
    <name type="scientific">Acromyrmex insinuator</name>
    <dbReference type="NCBI Taxonomy" id="230686"/>
    <lineage>
        <taxon>Eukaryota</taxon>
        <taxon>Metazoa</taxon>
        <taxon>Ecdysozoa</taxon>
        <taxon>Arthropoda</taxon>
        <taxon>Hexapoda</taxon>
        <taxon>Insecta</taxon>
        <taxon>Pterygota</taxon>
        <taxon>Neoptera</taxon>
        <taxon>Endopterygota</taxon>
        <taxon>Hymenoptera</taxon>
        <taxon>Apocrita</taxon>
        <taxon>Aculeata</taxon>
        <taxon>Formicoidea</taxon>
        <taxon>Formicidae</taxon>
        <taxon>Myrmicinae</taxon>
        <taxon>Acromyrmex</taxon>
    </lineage>
</organism>
<feature type="non-terminal residue" evidence="7">
    <location>
        <position position="1"/>
    </location>
</feature>
<keyword evidence="8" id="KW-1185">Reference proteome</keyword>
<evidence type="ECO:0000256" key="3">
    <source>
        <dbReference type="ARBA" id="ARBA00022989"/>
    </source>
</evidence>
<dbReference type="EMBL" id="JAANHZ010000709">
    <property type="protein sequence ID" value="KAG5307986.1"/>
    <property type="molecule type" value="Genomic_DNA"/>
</dbReference>